<feature type="transmembrane region" description="Helical" evidence="1">
    <location>
        <begin position="432"/>
        <end position="454"/>
    </location>
</feature>
<feature type="transmembrane region" description="Helical" evidence="1">
    <location>
        <begin position="1374"/>
        <end position="1399"/>
    </location>
</feature>
<evidence type="ECO:0000313" key="2">
    <source>
        <dbReference type="EMBL" id="WRW34100.1"/>
    </source>
</evidence>
<feature type="transmembrane region" description="Helical" evidence="1">
    <location>
        <begin position="488"/>
        <end position="506"/>
    </location>
</feature>
<feature type="transmembrane region" description="Helical" evidence="1">
    <location>
        <begin position="1114"/>
        <end position="1133"/>
    </location>
</feature>
<dbReference type="Gene3D" id="3.40.190.10">
    <property type="entry name" value="Periplasmic binding protein-like II"/>
    <property type="match status" value="1"/>
</dbReference>
<proteinExistence type="evidence at transcript level"/>
<protein>
    <submittedName>
        <fullName evidence="2">Ligated ion channel binding I - glutamate</fullName>
    </submittedName>
</protein>
<reference evidence="2" key="1">
    <citation type="submission" date="2024-01" db="EMBL/GenBank/DDBJ databases">
        <title>Genome insights into chemosensory and detoxification machineries of broad mite, Polyphagotarsonemus latus (Tarsonemidae: Acari).</title>
        <authorList>
            <person name="Muthugoundar M."/>
            <person name="P J A."/>
            <person name="Augustine N."/>
        </authorList>
    </citation>
    <scope>NUCLEOTIDE SEQUENCE</scope>
</reference>
<organism evidence="2">
    <name type="scientific">Polyphagotarsonemus latus</name>
    <dbReference type="NCBI Taxonomy" id="1204166"/>
    <lineage>
        <taxon>Eukaryota</taxon>
        <taxon>Metazoa</taxon>
        <taxon>Ecdysozoa</taxon>
        <taxon>Arthropoda</taxon>
        <taxon>Chelicerata</taxon>
        <taxon>Arachnida</taxon>
        <taxon>Acari</taxon>
        <taxon>Acariformes</taxon>
        <taxon>Trombidiformes</taxon>
        <taxon>Prostigmata</taxon>
        <taxon>Eleutherengona</taxon>
        <taxon>Heterostigmata</taxon>
        <taxon>Tarsonemoidea</taxon>
        <taxon>Tarsonemidae</taxon>
        <taxon>Polyphagotarsonemus</taxon>
    </lineage>
</organism>
<keyword evidence="1" id="KW-1133">Transmembrane helix</keyword>
<name>A0AAN0LJ52_9ACAR</name>
<accession>A0AAN0LJ52</accession>
<sequence length="1568" mass="183636">MNNYTVNIIIPEVRPYIYLKNNQLYSQFKAGYDAINMLPSFKKKFIGTDYILGVKNKSGHYSGIIGSLERDDVDLIFYPLPIDMVDPPGIFTPVFWESSTYIISLASLPFNKNQDISFSFVSSNLVVTARKDLINTIDDLYKKKEYLPFFIKDHFILNYFISPFSNKKLKSIFERISSCKECIQTIEQHILSSVLYKNISFEKKVFLHDRSNIYLFKNVYCTGNSEKINSLGNLHISLPISKNYFALLVSKKIDLKLKLLIDKRMTHLRENNLSGKLISSLDKVSILDIKDSSKSFKKCFNEKSFEYSDKEYRNIKLTNIFIPELRPYFYVKNNRIVSQYQVAYEVLGLVSAFKPKYIPTNYVLGVKNKTGHYNGMIGSLERDDVDMVFYPLPIEISDPPGIFTPVFYETSSYILTLTSFPSKKYLDISSSLLNFDFTIILSFIFSFIILSLFTAKVLKLFKNVFDALFTFFRLSFKQDSCFNQNNNFRAFLLLIIFYHFIIITLFENSVNSNLVVKARSDLINTVDDLFKKKSLFPFFLKDHFAMNYFINPNSNKKMKNIFYRASICDDCIQTINIHATQVLLYKNITFHNKAFIFDRSFLNVMRNLYCTGNHEKINSLGSFYTSSPIIKNYFAFLMNKKINLKMKMIIDKRTLLIHETGILHRLFSFLDKLSFLDFKDSSQSFKKCINENINYIDNEYVRPYLYVKNYDFLSPYKVAREAINLLPPFKRKFYGVDYVLGMKNKTGHYNGMIGSLERDDVDLVFYPLPIDLSDPPGIFTPVFWESSTYIISLASLPSNKHLDISSSLLNFDFTIIFCHFILNYFVSSYNNEKIKKIFQRVSKCDDCIQKIEEHVTQVSLYRKFNFEKKAFIFDRSFMNIFKNLYCSSNHEKINFLGNFHTSLPITKNYFALLMNKKLKLHIQLLFNKRVTALRENNLSERLFYGLDQVSFLDFRENSFSFKKCMIENNSNNLKNRYEKIKIINILNLITQMFNYTVKISIPEVRPYVYIKGNKPFSSFKQLYTVINLLPEFKKKFIGVEYDLGTKNKSGHYNGMIGSLERNDIDVIFYLLPIDMSDPPGEFTPVFWESSTYIISLANYPSDKYLDISSSLLNFDYNIIILFILFFVLLSLLTYKVLKLFSSIFDAIFTFFCLSLKQDSSRVSNCSNCIQTMDEHITQSLLYKNFSFEKKAFIFDRTVKNVLKNLYCTGNHEKINSLGYFHTSLPILKNYFAFLMSRKLDIKLKKVFNKRVTALRENNLSEQIFNSIDEISVFNLKESRNKYYSSFMVINQIVSLLPNFNNKFIATDYRLGTKNKTGHYNGIIGKLQNDEVDLIFYPLPIEMIDPPGIFSKVFFESSSYIISLDNKPSNKYQDILYSSFNFSFDLIIIILLIFIALTFFETNVNLNLVVKIKNNPIDTIEDLYERPDYLPFFIKDHYTINYFNHPKSKEKVKKIYRRASNCDVCTNTLENHISLVLFYRNITFEKKVFIIDQLFLNVFKNVVCTGNHEKINSLGSLHISLYIFKNQFGYLLSKKISLYYRKLIDKRITIVSETVTVLRNVIEIKKLIF</sequence>
<keyword evidence="1" id="KW-0812">Transmembrane</keyword>
<dbReference type="EMBL" id="PP155026">
    <property type="protein sequence ID" value="WRW34100.1"/>
    <property type="molecule type" value="mRNA"/>
</dbReference>
<evidence type="ECO:0000256" key="1">
    <source>
        <dbReference type="SAM" id="Phobius"/>
    </source>
</evidence>
<keyword evidence="1" id="KW-0472">Membrane</keyword>